<accession>A0A016QM60</accession>
<comment type="caution">
    <text evidence="1">The sequence shown here is derived from an EMBL/GenBank/DDBJ whole genome shotgun (WGS) entry which is preliminary data.</text>
</comment>
<dbReference type="AlphaFoldDB" id="A0A016QM60"/>
<evidence type="ECO:0000313" key="2">
    <source>
        <dbReference type="Proteomes" id="UP000020492"/>
    </source>
</evidence>
<dbReference type="Proteomes" id="UP000020492">
    <property type="component" value="Unassembled WGS sequence"/>
</dbReference>
<gene>
    <name evidence="1" type="ORF">DEIPH_ctg052orf0038</name>
</gene>
<dbReference type="STRING" id="1476583.DEIPH_ctg052orf0038"/>
<evidence type="ECO:0000313" key="1">
    <source>
        <dbReference type="EMBL" id="EYB67041.1"/>
    </source>
</evidence>
<dbReference type="RefSeq" id="WP_034359361.1">
    <property type="nucleotide sequence ID" value="NZ_JHAC01000050.1"/>
</dbReference>
<name>A0A016QM60_9DEIO</name>
<dbReference type="EMBL" id="JHAC01000050">
    <property type="protein sequence ID" value="EYB67041.1"/>
    <property type="molecule type" value="Genomic_DNA"/>
</dbReference>
<dbReference type="PATRIC" id="fig|1476583.3.peg.2901"/>
<dbReference type="OrthoDB" id="69920at2"/>
<sequence length="204" mass="22578">MGLAGTSKAAAPKSAASRNNLALILDQLDSEWATLKQDDPTIHGEDAGLLAYYHSCVRPALHWVAGDPYTFAFPESYQRERLAKLCGYLKSLQGADAQQVKAARERNLAGLRAVWPAYRELNPDDVPNGLSPMELECPPFTWAAIETGWNGDGPDDYRINFLPAFATKESADFHLAALAVLFLNRQLRYALTDLYPHQTDDGRN</sequence>
<keyword evidence="2" id="KW-1185">Reference proteome</keyword>
<proteinExistence type="predicted"/>
<organism evidence="1 2">
    <name type="scientific">Deinococcus phoenicis</name>
    <dbReference type="NCBI Taxonomy" id="1476583"/>
    <lineage>
        <taxon>Bacteria</taxon>
        <taxon>Thermotogati</taxon>
        <taxon>Deinococcota</taxon>
        <taxon>Deinococci</taxon>
        <taxon>Deinococcales</taxon>
        <taxon>Deinococcaceae</taxon>
        <taxon>Deinococcus</taxon>
    </lineage>
</organism>
<protein>
    <submittedName>
        <fullName evidence="1">Uncharacterized protein</fullName>
    </submittedName>
</protein>
<reference evidence="1 2" key="1">
    <citation type="submission" date="2014-03" db="EMBL/GenBank/DDBJ databases">
        <title>Draft genome sequence of Deinococcus phoenicis 1P10ME.</title>
        <authorList>
            <person name="Stepanov V.G."/>
            <person name="Vaishampayan P."/>
            <person name="Venkateswaran K."/>
            <person name="Fox G.E."/>
        </authorList>
    </citation>
    <scope>NUCLEOTIDE SEQUENCE [LARGE SCALE GENOMIC DNA]</scope>
    <source>
        <strain evidence="1 2">1P10ME</strain>
    </source>
</reference>